<feature type="transmembrane region" description="Helical" evidence="5">
    <location>
        <begin position="180"/>
        <end position="204"/>
    </location>
</feature>
<dbReference type="Gene3D" id="1.20.1250.20">
    <property type="entry name" value="MFS general substrate transporter like domains"/>
    <property type="match status" value="1"/>
</dbReference>
<feature type="transmembrane region" description="Helical" evidence="5">
    <location>
        <begin position="511"/>
        <end position="534"/>
    </location>
</feature>
<name>A0A1L0BKT6_9ASCO</name>
<gene>
    <name evidence="6" type="ORF">SAMEA4029010_CIC11G00000000065</name>
</gene>
<feature type="transmembrane region" description="Helical" evidence="5">
    <location>
        <begin position="407"/>
        <end position="429"/>
    </location>
</feature>
<organism evidence="6 7">
    <name type="scientific">Sungouiella intermedia</name>
    <dbReference type="NCBI Taxonomy" id="45354"/>
    <lineage>
        <taxon>Eukaryota</taxon>
        <taxon>Fungi</taxon>
        <taxon>Dikarya</taxon>
        <taxon>Ascomycota</taxon>
        <taxon>Saccharomycotina</taxon>
        <taxon>Pichiomycetes</taxon>
        <taxon>Metschnikowiaceae</taxon>
        <taxon>Sungouiella</taxon>
    </lineage>
</organism>
<keyword evidence="7" id="KW-1185">Reference proteome</keyword>
<evidence type="ECO:0000313" key="6">
    <source>
        <dbReference type="EMBL" id="SGZ50802.1"/>
    </source>
</evidence>
<dbReference type="SUPFAM" id="SSF103473">
    <property type="entry name" value="MFS general substrate transporter"/>
    <property type="match status" value="1"/>
</dbReference>
<keyword evidence="2 5" id="KW-0812">Transmembrane</keyword>
<keyword evidence="4 5" id="KW-0472">Membrane</keyword>
<dbReference type="GO" id="GO:0016020">
    <property type="term" value="C:membrane"/>
    <property type="evidence" value="ECO:0007669"/>
    <property type="project" value="UniProtKB-SubCell"/>
</dbReference>
<feature type="transmembrane region" description="Helical" evidence="5">
    <location>
        <begin position="477"/>
        <end position="499"/>
    </location>
</feature>
<dbReference type="OrthoDB" id="3026777at2759"/>
<evidence type="ECO:0000256" key="2">
    <source>
        <dbReference type="ARBA" id="ARBA00022692"/>
    </source>
</evidence>
<evidence type="ECO:0000256" key="1">
    <source>
        <dbReference type="ARBA" id="ARBA00004141"/>
    </source>
</evidence>
<feature type="transmembrane region" description="Helical" evidence="5">
    <location>
        <begin position="279"/>
        <end position="300"/>
    </location>
</feature>
<evidence type="ECO:0000313" key="7">
    <source>
        <dbReference type="Proteomes" id="UP000182334"/>
    </source>
</evidence>
<dbReference type="PANTHER" id="PTHR23507">
    <property type="entry name" value="ZGC:174356"/>
    <property type="match status" value="1"/>
</dbReference>
<dbReference type="Pfam" id="PF07690">
    <property type="entry name" value="MFS_1"/>
    <property type="match status" value="1"/>
</dbReference>
<evidence type="ECO:0000256" key="3">
    <source>
        <dbReference type="ARBA" id="ARBA00022989"/>
    </source>
</evidence>
<feature type="transmembrane region" description="Helical" evidence="5">
    <location>
        <begin position="367"/>
        <end position="387"/>
    </location>
</feature>
<evidence type="ECO:0000256" key="4">
    <source>
        <dbReference type="ARBA" id="ARBA00023136"/>
    </source>
</evidence>
<feature type="transmembrane region" description="Helical" evidence="5">
    <location>
        <begin position="149"/>
        <end position="168"/>
    </location>
</feature>
<evidence type="ECO:0000256" key="5">
    <source>
        <dbReference type="SAM" id="Phobius"/>
    </source>
</evidence>
<dbReference type="InterPro" id="IPR011701">
    <property type="entry name" value="MFS"/>
</dbReference>
<feature type="transmembrane region" description="Helical" evidence="5">
    <location>
        <begin position="64"/>
        <end position="82"/>
    </location>
</feature>
<dbReference type="GO" id="GO:0022857">
    <property type="term" value="F:transmembrane transporter activity"/>
    <property type="evidence" value="ECO:0007669"/>
    <property type="project" value="InterPro"/>
</dbReference>
<feature type="transmembrane region" description="Helical" evidence="5">
    <location>
        <begin position="216"/>
        <end position="243"/>
    </location>
</feature>
<dbReference type="AlphaFoldDB" id="A0A1L0BKT6"/>
<proteinExistence type="predicted"/>
<protein>
    <submittedName>
        <fullName evidence="6">CIC11C00000000065</fullName>
    </submittedName>
</protein>
<dbReference type="EMBL" id="LT635757">
    <property type="protein sequence ID" value="SGZ50802.1"/>
    <property type="molecule type" value="Genomic_DNA"/>
</dbReference>
<accession>A0A1L0BKT6</accession>
<dbReference type="PANTHER" id="PTHR23507:SF1">
    <property type="entry name" value="FI18259P1-RELATED"/>
    <property type="match status" value="1"/>
</dbReference>
<dbReference type="Proteomes" id="UP000182334">
    <property type="component" value="Chromosome II"/>
</dbReference>
<feature type="transmembrane region" description="Helical" evidence="5">
    <location>
        <begin position="450"/>
        <end position="471"/>
    </location>
</feature>
<keyword evidence="3 5" id="KW-1133">Transmembrane helix</keyword>
<sequence length="671" mass="73936">MSAPLLNRSKFSSVNPDGEAQLEQAVLNTYDSVVGGTSDIDDDAEWLREQRNSHKSLHWLRRPSVVMIGLCLFLHAFAFSCAEGTRQMIQLKLACNYVLKNNGGNTCDPTETQVLVSGLQQAYAIAGGITTIFASGKIGPLSDQHGRKVFLALIVLFLVLGKAMRYIIMTTFPELHFELMVLSEMLANLCGGVVTMVTLASCYVSDIAEAHQRTYYLGINVASLFVGFSVGPLAGNMILAWALKAGLSSLHMKAAEQFNKALSSGDLASYSAIEPWEFLPIKVELGICIAIILFIILVLPESRTEGARRMSRSLSRSLLISSFNSEFPDSGSLSRMLEMFNFLRPLRLILYPKDVVTRLRHPVISSYRVAVTLLVVAECLMTTISIPMSEIYVLYGIFRFGWNTQDIGHLLAVACSSRAFALMVLSPIISRQVFQKFMGLRINTTRFDHVDFSMVMFSFVIEIAGMLAFSVAPTGGVFLAVSSLTSLSAMASPALNSSIVKFFPELKIGELFGAIALVKNVLQILVPVLILGIYKNSLTKWHLPQVVFWLVSSVFVVGLGAVWYVNHVLDRADEEVKHLTEPVESRRAKTFGPPPLDDFGFLPEITVDSDLGSAPGSADSLLQALPVSHRISSRYLGSPTPEGDDFLAFNRKLFYQNLNNSSQYLRRDSFS</sequence>
<comment type="subcellular location">
    <subcellularLocation>
        <location evidence="1">Membrane</location>
        <topology evidence="1">Multi-pass membrane protein</topology>
    </subcellularLocation>
</comment>
<dbReference type="InterPro" id="IPR036259">
    <property type="entry name" value="MFS_trans_sf"/>
</dbReference>
<feature type="transmembrane region" description="Helical" evidence="5">
    <location>
        <begin position="546"/>
        <end position="565"/>
    </location>
</feature>
<reference evidence="6 7" key="1">
    <citation type="submission" date="2016-10" db="EMBL/GenBank/DDBJ databases">
        <authorList>
            <person name="de Groot N.N."/>
        </authorList>
    </citation>
    <scope>NUCLEOTIDE SEQUENCE [LARGE SCALE GENOMIC DNA]</scope>
    <source>
        <strain evidence="6 7">CBS 141442</strain>
    </source>
</reference>